<comment type="caution">
    <text evidence="1">The sequence shown here is derived from an EMBL/GenBank/DDBJ whole genome shotgun (WGS) entry which is preliminary data.</text>
</comment>
<dbReference type="Proteomes" id="UP000321049">
    <property type="component" value="Unassembled WGS sequence"/>
</dbReference>
<sequence length="50" mass="5375">MDIALHVRGDLHDAELGALHADYEPGLVDFYEGACGLRHTEAGLLRLDGA</sequence>
<keyword evidence="2" id="KW-1185">Reference proteome</keyword>
<dbReference type="RefSeq" id="WP_186814855.1">
    <property type="nucleotide sequence ID" value="NZ_BJWH01000013.1"/>
</dbReference>
<organism evidence="1 2">
    <name type="scientific">Cellulomonas terrae</name>
    <dbReference type="NCBI Taxonomy" id="311234"/>
    <lineage>
        <taxon>Bacteria</taxon>
        <taxon>Bacillati</taxon>
        <taxon>Actinomycetota</taxon>
        <taxon>Actinomycetes</taxon>
        <taxon>Micrococcales</taxon>
        <taxon>Cellulomonadaceae</taxon>
        <taxon>Cellulomonas</taxon>
    </lineage>
</organism>
<gene>
    <name evidence="1" type="ORF">CTE05_25210</name>
</gene>
<protein>
    <submittedName>
        <fullName evidence="1">Uncharacterized protein</fullName>
    </submittedName>
</protein>
<reference evidence="1 2" key="1">
    <citation type="submission" date="2019-07" db="EMBL/GenBank/DDBJ databases">
        <title>Whole genome shotgun sequence of Cellulomonas terrae NBRC 100819.</title>
        <authorList>
            <person name="Hosoyama A."/>
            <person name="Uohara A."/>
            <person name="Ohji S."/>
            <person name="Ichikawa N."/>
        </authorList>
    </citation>
    <scope>NUCLEOTIDE SEQUENCE [LARGE SCALE GENOMIC DNA]</scope>
    <source>
        <strain evidence="1 2">NBRC 100819</strain>
    </source>
</reference>
<dbReference type="AlphaFoldDB" id="A0A511JM01"/>
<dbReference type="EMBL" id="BJWH01000013">
    <property type="protein sequence ID" value="GEL98974.1"/>
    <property type="molecule type" value="Genomic_DNA"/>
</dbReference>
<proteinExistence type="predicted"/>
<name>A0A511JM01_9CELL</name>
<evidence type="ECO:0000313" key="2">
    <source>
        <dbReference type="Proteomes" id="UP000321049"/>
    </source>
</evidence>
<evidence type="ECO:0000313" key="1">
    <source>
        <dbReference type="EMBL" id="GEL98974.1"/>
    </source>
</evidence>
<accession>A0A511JM01</accession>